<dbReference type="AlphaFoldDB" id="A0A970B8P4"/>
<reference evidence="1" key="1">
    <citation type="submission" date="2020-03" db="EMBL/GenBank/DDBJ databases">
        <title>Solimonas marina sp. nov., isolated from deep seawater of the Pacific Ocean.</title>
        <authorList>
            <person name="Liu X."/>
            <person name="Lai Q."/>
            <person name="Sun F."/>
            <person name="Gai Y."/>
            <person name="Li G."/>
            <person name="Shao Z."/>
        </authorList>
    </citation>
    <scope>NUCLEOTIDE SEQUENCE</scope>
    <source>
        <strain evidence="1">C16B3</strain>
    </source>
</reference>
<keyword evidence="2" id="KW-1185">Reference proteome</keyword>
<evidence type="ECO:0000313" key="1">
    <source>
        <dbReference type="EMBL" id="NKF21591.1"/>
    </source>
</evidence>
<proteinExistence type="predicted"/>
<sequence>MTAAVYDNPDTFCREYWQDGRLMAFVSANLLLKKVHEGRLPALDGFAWRDGRLTGDFLAVAPLNSTLGHP</sequence>
<protein>
    <submittedName>
        <fullName evidence="1">Uncharacterized protein</fullName>
    </submittedName>
</protein>
<dbReference type="RefSeq" id="WP_168146844.1">
    <property type="nucleotide sequence ID" value="NZ_JAAVXB010000002.1"/>
</dbReference>
<dbReference type="EMBL" id="JAAVXB010000002">
    <property type="protein sequence ID" value="NKF21591.1"/>
    <property type="molecule type" value="Genomic_DNA"/>
</dbReference>
<evidence type="ECO:0000313" key="2">
    <source>
        <dbReference type="Proteomes" id="UP000653472"/>
    </source>
</evidence>
<accession>A0A970B8P4</accession>
<name>A0A970B8P4_9GAMM</name>
<organism evidence="1 2">
    <name type="scientific">Solimonas marina</name>
    <dbReference type="NCBI Taxonomy" id="2714601"/>
    <lineage>
        <taxon>Bacteria</taxon>
        <taxon>Pseudomonadati</taxon>
        <taxon>Pseudomonadota</taxon>
        <taxon>Gammaproteobacteria</taxon>
        <taxon>Nevskiales</taxon>
        <taxon>Nevskiaceae</taxon>
        <taxon>Solimonas</taxon>
    </lineage>
</organism>
<gene>
    <name evidence="1" type="ORF">G7Y82_04620</name>
</gene>
<comment type="caution">
    <text evidence="1">The sequence shown here is derived from an EMBL/GenBank/DDBJ whole genome shotgun (WGS) entry which is preliminary data.</text>
</comment>
<dbReference type="Proteomes" id="UP000653472">
    <property type="component" value="Unassembled WGS sequence"/>
</dbReference>